<dbReference type="InterPro" id="IPR000849">
    <property type="entry name" value="Sugar_P_transporter"/>
</dbReference>
<sequence length="486" mass="50167">MNGGDPATMFQSPEFRRTRLLRILAVSWVGYAAYSMGRRPLSVARAVISKDTGLTVAETGAVDTAFLIMYTVGQLAFGPIQRTTGWSARALLAAGLGGSALTLFLFASCSTVTGMSLAWGLNGLLQAVGWASCMIVVSPWLGTSERGFVMGVWGTTMAVGGVLGNTVTPIAIGATHSWRGGTSVIAMIMLGAAALLWLLLGQHPNAHGYLAPAQAAAGVQSMEDLQRGRGNGGAATRTVEGEVVAEEVKGASKSQDAGNSAGGAHSEASKYTATYLLWRVPGVLGICTSYFCAKLVRYVLMFWLPFYFTDALHHGTGMAGLLASALDVGGIVGSIGSGVLSDRYHGGRRRAGFTVLLSAAMVLCLAGFSLGSAFATNPVYALVVGFACGACAYGIDSVMTGSLVQDFAERQGLAPQLGAISGLVGGLGTLGSVLQGPFTVAVSGLSWEVLFGILQLLTVASMAALYRPWRLETAHGSSAASAHHPL</sequence>
<dbReference type="SUPFAM" id="SSF103473">
    <property type="entry name" value="MFS general substrate transporter"/>
    <property type="match status" value="1"/>
</dbReference>
<dbReference type="GO" id="GO:0022857">
    <property type="term" value="F:transmembrane transporter activity"/>
    <property type="evidence" value="ECO:0007669"/>
    <property type="project" value="InterPro"/>
</dbReference>
<feature type="transmembrane region" description="Helical" evidence="8">
    <location>
        <begin position="20"/>
        <end position="37"/>
    </location>
</feature>
<feature type="transmembrane region" description="Helical" evidence="8">
    <location>
        <begin position="352"/>
        <end position="374"/>
    </location>
</feature>
<feature type="transmembrane region" description="Helical" evidence="8">
    <location>
        <begin position="90"/>
        <end position="113"/>
    </location>
</feature>
<dbReference type="InterPro" id="IPR011701">
    <property type="entry name" value="MFS"/>
</dbReference>
<feature type="transmembrane region" description="Helical" evidence="8">
    <location>
        <begin position="178"/>
        <end position="200"/>
    </location>
</feature>
<evidence type="ECO:0000313" key="10">
    <source>
        <dbReference type="EMBL" id="CAD9125910.1"/>
    </source>
</evidence>
<reference evidence="10" key="1">
    <citation type="submission" date="2021-01" db="EMBL/GenBank/DDBJ databases">
        <authorList>
            <person name="Corre E."/>
            <person name="Pelletier E."/>
            <person name="Niang G."/>
            <person name="Scheremetjew M."/>
            <person name="Finn R."/>
            <person name="Kale V."/>
            <person name="Holt S."/>
            <person name="Cochrane G."/>
            <person name="Meng A."/>
            <person name="Brown T."/>
            <person name="Cohen L."/>
        </authorList>
    </citation>
    <scope>NUCLEOTIDE SEQUENCE</scope>
    <source>
        <strain evidence="10">CCAP 1951/1</strain>
    </source>
</reference>
<dbReference type="AlphaFoldDB" id="A0A7S1MAH2"/>
<evidence type="ECO:0000256" key="7">
    <source>
        <dbReference type="ARBA" id="ARBA00023136"/>
    </source>
</evidence>
<protein>
    <recommendedName>
        <fullName evidence="9">Major facilitator superfamily (MFS) profile domain-containing protein</fullName>
    </recommendedName>
</protein>
<dbReference type="InterPro" id="IPR036259">
    <property type="entry name" value="MFS_trans_sf"/>
</dbReference>
<feature type="transmembrane region" description="Helical" evidence="8">
    <location>
        <begin position="413"/>
        <end position="433"/>
    </location>
</feature>
<dbReference type="PROSITE" id="PS50850">
    <property type="entry name" value="MFS"/>
    <property type="match status" value="1"/>
</dbReference>
<keyword evidence="4" id="KW-0762">Sugar transport</keyword>
<gene>
    <name evidence="10" type="ORF">NDES1114_LOCUS19844</name>
</gene>
<evidence type="ECO:0000256" key="6">
    <source>
        <dbReference type="ARBA" id="ARBA00022989"/>
    </source>
</evidence>
<evidence type="ECO:0000256" key="2">
    <source>
        <dbReference type="ARBA" id="ARBA00009598"/>
    </source>
</evidence>
<dbReference type="EMBL" id="HBGF01029826">
    <property type="protein sequence ID" value="CAD9125910.1"/>
    <property type="molecule type" value="Transcribed_RNA"/>
</dbReference>
<keyword evidence="5 8" id="KW-0812">Transmembrane</keyword>
<dbReference type="PANTHER" id="PTHR43184">
    <property type="entry name" value="MAJOR FACILITATOR SUPERFAMILY TRANSPORTER 16, ISOFORM B"/>
    <property type="match status" value="1"/>
</dbReference>
<dbReference type="InterPro" id="IPR020846">
    <property type="entry name" value="MFS_dom"/>
</dbReference>
<keyword evidence="7 8" id="KW-0472">Membrane</keyword>
<evidence type="ECO:0000256" key="3">
    <source>
        <dbReference type="ARBA" id="ARBA00022448"/>
    </source>
</evidence>
<organism evidence="10">
    <name type="scientific">Neobodo designis</name>
    <name type="common">Flagellated protozoan</name>
    <name type="synonym">Bodo designis</name>
    <dbReference type="NCBI Taxonomy" id="312471"/>
    <lineage>
        <taxon>Eukaryota</taxon>
        <taxon>Discoba</taxon>
        <taxon>Euglenozoa</taxon>
        <taxon>Kinetoplastea</taxon>
        <taxon>Metakinetoplastina</taxon>
        <taxon>Neobodonida</taxon>
        <taxon>Neobodo</taxon>
    </lineage>
</organism>
<dbReference type="GO" id="GO:0016020">
    <property type="term" value="C:membrane"/>
    <property type="evidence" value="ECO:0007669"/>
    <property type="project" value="UniProtKB-SubCell"/>
</dbReference>
<comment type="similarity">
    <text evidence="2">Belongs to the major facilitator superfamily. Organophosphate:Pi antiporter (OPA) (TC 2.A.1.4) family.</text>
</comment>
<feature type="transmembrane region" description="Helical" evidence="8">
    <location>
        <begin position="57"/>
        <end position="78"/>
    </location>
</feature>
<comment type="subcellular location">
    <subcellularLocation>
        <location evidence="1">Membrane</location>
        <topology evidence="1">Multi-pass membrane protein</topology>
    </subcellularLocation>
</comment>
<name>A0A7S1MAH2_NEODS</name>
<evidence type="ECO:0000256" key="4">
    <source>
        <dbReference type="ARBA" id="ARBA00022597"/>
    </source>
</evidence>
<feature type="transmembrane region" description="Helical" evidence="8">
    <location>
        <begin position="276"/>
        <end position="300"/>
    </location>
</feature>
<feature type="transmembrane region" description="Helical" evidence="8">
    <location>
        <begin position="148"/>
        <end position="172"/>
    </location>
</feature>
<evidence type="ECO:0000259" key="9">
    <source>
        <dbReference type="PROSITE" id="PS50850"/>
    </source>
</evidence>
<dbReference type="Pfam" id="PF07690">
    <property type="entry name" value="MFS_1"/>
    <property type="match status" value="1"/>
</dbReference>
<accession>A0A7S1MAH2</accession>
<feature type="transmembrane region" description="Helical" evidence="8">
    <location>
        <begin position="380"/>
        <end position="401"/>
    </location>
</feature>
<evidence type="ECO:0000256" key="8">
    <source>
        <dbReference type="SAM" id="Phobius"/>
    </source>
</evidence>
<dbReference type="Gene3D" id="1.20.1250.20">
    <property type="entry name" value="MFS general substrate transporter like domains"/>
    <property type="match status" value="2"/>
</dbReference>
<keyword evidence="6 8" id="KW-1133">Transmembrane helix</keyword>
<evidence type="ECO:0000256" key="5">
    <source>
        <dbReference type="ARBA" id="ARBA00022692"/>
    </source>
</evidence>
<feature type="transmembrane region" description="Helical" evidence="8">
    <location>
        <begin position="445"/>
        <end position="466"/>
    </location>
</feature>
<feature type="transmembrane region" description="Helical" evidence="8">
    <location>
        <begin position="320"/>
        <end position="340"/>
    </location>
</feature>
<keyword evidence="3" id="KW-0813">Transport</keyword>
<evidence type="ECO:0000256" key="1">
    <source>
        <dbReference type="ARBA" id="ARBA00004141"/>
    </source>
</evidence>
<dbReference type="PANTHER" id="PTHR43184:SF30">
    <property type="entry name" value="MFS DOMAIN-CONTAINING PROTEIN"/>
    <property type="match status" value="1"/>
</dbReference>
<proteinExistence type="inferred from homology"/>
<feature type="transmembrane region" description="Helical" evidence="8">
    <location>
        <begin position="119"/>
        <end position="141"/>
    </location>
</feature>
<dbReference type="PIRSF" id="PIRSF002808">
    <property type="entry name" value="Hexose_phosphate_transp"/>
    <property type="match status" value="1"/>
</dbReference>
<feature type="domain" description="Major facilitator superfamily (MFS) profile" evidence="9">
    <location>
        <begin position="23"/>
        <end position="470"/>
    </location>
</feature>